<organism evidence="5 6">
    <name type="scientific">Gordonia insulae</name>
    <dbReference type="NCBI Taxonomy" id="2420509"/>
    <lineage>
        <taxon>Bacteria</taxon>
        <taxon>Bacillati</taxon>
        <taxon>Actinomycetota</taxon>
        <taxon>Actinomycetes</taxon>
        <taxon>Mycobacteriales</taxon>
        <taxon>Gordoniaceae</taxon>
        <taxon>Gordonia</taxon>
    </lineage>
</organism>
<evidence type="ECO:0000256" key="1">
    <source>
        <dbReference type="PIRSR" id="PIRSR637460-1"/>
    </source>
</evidence>
<proteinExistence type="predicted"/>
<dbReference type="CDD" id="cd01823">
    <property type="entry name" value="SEST_like"/>
    <property type="match status" value="1"/>
</dbReference>
<dbReference type="EC" id="3.1.1.3" evidence="5"/>
<feature type="active site" description="Nucleophile" evidence="1">
    <location>
        <position position="43"/>
    </location>
</feature>
<reference evidence="5 6" key="1">
    <citation type="submission" date="2018-11" db="EMBL/GenBank/DDBJ databases">
        <title>Gordonia insulae sp. nov., isolated from an island soil.</title>
        <authorList>
            <person name="Kim Y.S."/>
            <person name="Kim S.B."/>
        </authorList>
    </citation>
    <scope>NUCLEOTIDE SEQUENCE [LARGE SCALE GENOMIC DNA]</scope>
    <source>
        <strain evidence="5 6">MMS17-SY073</strain>
    </source>
</reference>
<dbReference type="InterPro" id="IPR036514">
    <property type="entry name" value="SGNH_hydro_sf"/>
</dbReference>
<dbReference type="EMBL" id="CP033972">
    <property type="protein sequence ID" value="AZG44529.1"/>
    <property type="molecule type" value="Genomic_DNA"/>
</dbReference>
<dbReference type="RefSeq" id="WP_124707377.1">
    <property type="nucleotide sequence ID" value="NZ_CP033972.1"/>
</dbReference>
<keyword evidence="2" id="KW-1015">Disulfide bond</keyword>
<dbReference type="InterPro" id="IPR013830">
    <property type="entry name" value="SGNH_hydro"/>
</dbReference>
<accession>A0A3G8JJ72</accession>
<dbReference type="SUPFAM" id="SSF52266">
    <property type="entry name" value="SGNH hydrolase"/>
    <property type="match status" value="1"/>
</dbReference>
<keyword evidence="5" id="KW-0378">Hydrolase</keyword>
<dbReference type="GO" id="GO:0004806">
    <property type="term" value="F:triacylglycerol lipase activity"/>
    <property type="evidence" value="ECO:0007669"/>
    <property type="project" value="UniProtKB-EC"/>
</dbReference>
<sequence>MFRRALTGLIIGTVAAAGVAYAHPAAAEPTTSGPGHYVALGDSAAAGPLIIPQKPGPSACRRSERNFPTVAARILRITDFVDATCSSAVTANLFTAQGDARPQLDAVTPASTVVTLGPIGANDAHLVQLVLDCIVPGCAARQGREPHDRLEETRPRLSAALRTITLRAPRATVVVVGYGRYLPPGGCPSVQPLSGGDAVYIQGLLDHMNTILKEVAAAHSARFVALSEVPNALRHTACATPDQRWLEGLVPQGNDGSIPLHPTARGMRAFAAAVAGVVQGDIR</sequence>
<dbReference type="Proteomes" id="UP000271469">
    <property type="component" value="Chromosome"/>
</dbReference>
<feature type="disulfide bond" evidence="2">
    <location>
        <begin position="133"/>
        <end position="138"/>
    </location>
</feature>
<feature type="active site" evidence="1">
    <location>
        <position position="261"/>
    </location>
</feature>
<feature type="chain" id="PRO_5017976508" evidence="3">
    <location>
        <begin position="28"/>
        <end position="283"/>
    </location>
</feature>
<name>A0A3G8JJ72_9ACTN</name>
<evidence type="ECO:0000313" key="6">
    <source>
        <dbReference type="Proteomes" id="UP000271469"/>
    </source>
</evidence>
<keyword evidence="6" id="KW-1185">Reference proteome</keyword>
<evidence type="ECO:0000259" key="4">
    <source>
        <dbReference type="Pfam" id="PF13472"/>
    </source>
</evidence>
<dbReference type="GO" id="GO:0019433">
    <property type="term" value="P:triglyceride catabolic process"/>
    <property type="evidence" value="ECO:0007669"/>
    <property type="project" value="TreeGrafter"/>
</dbReference>
<feature type="signal peptide" evidence="3">
    <location>
        <begin position="1"/>
        <end position="27"/>
    </location>
</feature>
<dbReference type="PANTHER" id="PTHR37981:SF1">
    <property type="entry name" value="SGNH HYDROLASE-TYPE ESTERASE DOMAIN-CONTAINING PROTEIN"/>
    <property type="match status" value="1"/>
</dbReference>
<dbReference type="Pfam" id="PF13472">
    <property type="entry name" value="Lipase_GDSL_2"/>
    <property type="match status" value="1"/>
</dbReference>
<evidence type="ECO:0000256" key="2">
    <source>
        <dbReference type="PIRSR" id="PIRSR637460-2"/>
    </source>
</evidence>
<dbReference type="Gene3D" id="3.40.50.1110">
    <property type="entry name" value="SGNH hydrolase"/>
    <property type="match status" value="1"/>
</dbReference>
<evidence type="ECO:0000313" key="5">
    <source>
        <dbReference type="EMBL" id="AZG44529.1"/>
    </source>
</evidence>
<feature type="disulfide bond" evidence="2">
    <location>
        <begin position="60"/>
        <end position="85"/>
    </location>
</feature>
<feature type="domain" description="SGNH hydrolase-type esterase" evidence="4">
    <location>
        <begin position="39"/>
        <end position="269"/>
    </location>
</feature>
<evidence type="ECO:0000256" key="3">
    <source>
        <dbReference type="SAM" id="SignalP"/>
    </source>
</evidence>
<protein>
    <submittedName>
        <fullName evidence="5">Lipase 2</fullName>
        <ecNumber evidence="5">3.1.1.3</ecNumber>
    </submittedName>
</protein>
<dbReference type="KEGG" id="gom:D7316_01115"/>
<dbReference type="InterPro" id="IPR037460">
    <property type="entry name" value="SEST-like"/>
</dbReference>
<dbReference type="AlphaFoldDB" id="A0A3G8JJ72"/>
<dbReference type="PANTHER" id="PTHR37981">
    <property type="entry name" value="LIPASE 2"/>
    <property type="match status" value="1"/>
</dbReference>
<dbReference type="OrthoDB" id="5503950at2"/>
<gene>
    <name evidence="5" type="ORF">D7316_01115</name>
</gene>
<keyword evidence="3" id="KW-0732">Signal</keyword>